<organism evidence="1">
    <name type="scientific">Solanum chacoense</name>
    <name type="common">Chaco potato</name>
    <dbReference type="NCBI Taxonomy" id="4108"/>
    <lineage>
        <taxon>Eukaryota</taxon>
        <taxon>Viridiplantae</taxon>
        <taxon>Streptophyta</taxon>
        <taxon>Embryophyta</taxon>
        <taxon>Tracheophyta</taxon>
        <taxon>Spermatophyta</taxon>
        <taxon>Magnoliopsida</taxon>
        <taxon>eudicotyledons</taxon>
        <taxon>Gunneridae</taxon>
        <taxon>Pentapetalae</taxon>
        <taxon>asterids</taxon>
        <taxon>lamiids</taxon>
        <taxon>Solanales</taxon>
        <taxon>Solanaceae</taxon>
        <taxon>Solanoideae</taxon>
        <taxon>Solaneae</taxon>
        <taxon>Solanum</taxon>
    </lineage>
</organism>
<protein>
    <submittedName>
        <fullName evidence="1">Putative ovule protein</fullName>
    </submittedName>
</protein>
<reference evidence="1" key="1">
    <citation type="submission" date="2015-12" db="EMBL/GenBank/DDBJ databases">
        <title>Gene expression during late stages of embryo sac development: a critical building block for successful pollen-pistil interactions.</title>
        <authorList>
            <person name="Liu Y."/>
            <person name="Joly V."/>
            <person name="Sabar M."/>
            <person name="Matton D.P."/>
        </authorList>
    </citation>
    <scope>NUCLEOTIDE SEQUENCE</scope>
</reference>
<dbReference type="EMBL" id="GEDG01003914">
    <property type="protein sequence ID" value="JAP34499.1"/>
    <property type="molecule type" value="Transcribed_RNA"/>
</dbReference>
<evidence type="ECO:0000313" key="1">
    <source>
        <dbReference type="EMBL" id="JAP34499.1"/>
    </source>
</evidence>
<name>A0A0V0IPV9_SOLCH</name>
<accession>A0A0V0IPV9</accession>
<proteinExistence type="predicted"/>
<sequence length="132" mass="15542">MKKRIILIPRFFLCGEQAETVNHLFLHCRITGQLWRLFLNLRGIAWSMPGKITEALTSWEQAGLLAKNRGRWRIVPASIWWTIWKERNSRCFESIENSMQQIKLNCILLLCFWCNQLLLNDPVSIIDVLDSL</sequence>
<dbReference type="AlphaFoldDB" id="A0A0V0IPV9"/>